<evidence type="ECO:0000313" key="8">
    <source>
        <dbReference type="Proteomes" id="UP000275225"/>
    </source>
</evidence>
<dbReference type="GO" id="GO:0005948">
    <property type="term" value="C:acetolactate synthase complex"/>
    <property type="evidence" value="ECO:0007669"/>
    <property type="project" value="TreeGrafter"/>
</dbReference>
<dbReference type="Proteomes" id="UP000275225">
    <property type="component" value="Unassembled WGS sequence"/>
</dbReference>
<dbReference type="PROSITE" id="PS00187">
    <property type="entry name" value="TPP_ENZYMES"/>
    <property type="match status" value="1"/>
</dbReference>
<dbReference type="GO" id="GO:0000287">
    <property type="term" value="F:magnesium ion binding"/>
    <property type="evidence" value="ECO:0007669"/>
    <property type="project" value="InterPro"/>
</dbReference>
<keyword evidence="2 3" id="KW-0786">Thiamine pyrophosphate</keyword>
<reference evidence="7 8" key="1">
    <citation type="submission" date="2018-11" db="EMBL/GenBank/DDBJ databases">
        <authorList>
            <person name="Li F."/>
        </authorList>
    </citation>
    <scope>NUCLEOTIDE SEQUENCE [LARGE SCALE GENOMIC DNA]</scope>
    <source>
        <strain evidence="7 8">YS17T</strain>
    </source>
</reference>
<evidence type="ECO:0000313" key="7">
    <source>
        <dbReference type="EMBL" id="RQN02422.1"/>
    </source>
</evidence>
<dbReference type="GO" id="GO:0050660">
    <property type="term" value="F:flavin adenine dinucleotide binding"/>
    <property type="evidence" value="ECO:0007669"/>
    <property type="project" value="TreeGrafter"/>
</dbReference>
<dbReference type="RefSeq" id="WP_124237710.1">
    <property type="nucleotide sequence ID" value="NZ_JBHUFI010000009.1"/>
</dbReference>
<accession>A0A3N6WBI6</accession>
<dbReference type="OrthoDB" id="3203527at2"/>
<dbReference type="InterPro" id="IPR000399">
    <property type="entry name" value="TPP-bd_CS"/>
</dbReference>
<sequence length="533" mass="55380">MRVVDRLAQSLREAGISTVFGLLGDGNLDQVLAFAAHGGRFVPTLDESGAVSAADGWARTTGQVGVASVTHGPGFTNTLTALTEAVRARSHLLLLTGDTAPVAHHLQRFDLAAAARLAGAEYVRVGADTAGAQIAAAMEQVRAASVPLVLDVPVDIAAAEVMAVADRSDPPAPAVVEPDEAALDTAIGIMATARRPLVLAGRGAVLADAHDELVRLAGLLGAPLATSLLGREYFAGDPFDLGIAGTLSEPAVLDALLSCDCLIAFGASLNRFTTADFALATGRPVIQVDRDPAAFGRYTAPTVAVTGDARQVAAAMSRALEGAELEPSHWRQQAREARIAAAPEDGPRAAAGTLDLRTAMRVLDEALPDDRLVATDTGRFIYTAWRELRVADPRDFVHTLNFASIGLGIATAVGVAAAHPDRMTVAVAGDGGGMMGLGELTTAVRERLPLVVVIADDGSYGMERHHLRRAGLDPEHASTQWPSFAEVARAYGAEGHTVTDADQLRKVLEGLDPLPAGPVLIDVLVDPDAVVAQ</sequence>
<dbReference type="SUPFAM" id="SSF52467">
    <property type="entry name" value="DHS-like NAD/FAD-binding domain"/>
    <property type="match status" value="1"/>
</dbReference>
<dbReference type="AlphaFoldDB" id="A0A3N6WBI6"/>
<dbReference type="Gene3D" id="3.40.50.1220">
    <property type="entry name" value="TPP-binding domain"/>
    <property type="match status" value="1"/>
</dbReference>
<evidence type="ECO:0000259" key="6">
    <source>
        <dbReference type="Pfam" id="PF02776"/>
    </source>
</evidence>
<evidence type="ECO:0000259" key="4">
    <source>
        <dbReference type="Pfam" id="PF00205"/>
    </source>
</evidence>
<dbReference type="InterPro" id="IPR012000">
    <property type="entry name" value="Thiamin_PyroP_enz_cen_dom"/>
</dbReference>
<proteinExistence type="inferred from homology"/>
<dbReference type="PANTHER" id="PTHR18968:SF167">
    <property type="entry name" value="ACETOLACTATE SYNTHASE LARGE SUBUNIT ILVB2-RELATED"/>
    <property type="match status" value="1"/>
</dbReference>
<dbReference type="InterPro" id="IPR012001">
    <property type="entry name" value="Thiamin_PyroP_enz_TPP-bd_dom"/>
</dbReference>
<protein>
    <submittedName>
        <fullName evidence="7">Thiamine pyrophosphate-binding protein</fullName>
    </submittedName>
</protein>
<comment type="caution">
    <text evidence="7">The sequence shown here is derived from an EMBL/GenBank/DDBJ whole genome shotgun (WGS) entry which is preliminary data.</text>
</comment>
<organism evidence="7 8">
    <name type="scientific">Aeromicrobium camelliae</name>
    <dbReference type="NCBI Taxonomy" id="1538144"/>
    <lineage>
        <taxon>Bacteria</taxon>
        <taxon>Bacillati</taxon>
        <taxon>Actinomycetota</taxon>
        <taxon>Actinomycetes</taxon>
        <taxon>Propionibacteriales</taxon>
        <taxon>Nocardioidaceae</taxon>
        <taxon>Aeromicrobium</taxon>
    </lineage>
</organism>
<dbReference type="CDD" id="cd00568">
    <property type="entry name" value="TPP_enzymes"/>
    <property type="match status" value="1"/>
</dbReference>
<feature type="domain" description="Thiamine pyrophosphate enzyme N-terminal TPP-binding" evidence="6">
    <location>
        <begin position="1"/>
        <end position="100"/>
    </location>
</feature>
<dbReference type="GO" id="GO:0003984">
    <property type="term" value="F:acetolactate synthase activity"/>
    <property type="evidence" value="ECO:0007669"/>
    <property type="project" value="TreeGrafter"/>
</dbReference>
<dbReference type="Pfam" id="PF02775">
    <property type="entry name" value="TPP_enzyme_C"/>
    <property type="match status" value="1"/>
</dbReference>
<dbReference type="GO" id="GO:0009097">
    <property type="term" value="P:isoleucine biosynthetic process"/>
    <property type="evidence" value="ECO:0007669"/>
    <property type="project" value="TreeGrafter"/>
</dbReference>
<dbReference type="GO" id="GO:0030976">
    <property type="term" value="F:thiamine pyrophosphate binding"/>
    <property type="evidence" value="ECO:0007669"/>
    <property type="project" value="InterPro"/>
</dbReference>
<feature type="domain" description="Thiamine pyrophosphate enzyme TPP-binding" evidence="5">
    <location>
        <begin position="376"/>
        <end position="523"/>
    </location>
</feature>
<dbReference type="Pfam" id="PF00205">
    <property type="entry name" value="TPP_enzyme_M"/>
    <property type="match status" value="1"/>
</dbReference>
<name>A0A3N6WBI6_9ACTN</name>
<keyword evidence="8" id="KW-1185">Reference proteome</keyword>
<dbReference type="PANTHER" id="PTHR18968">
    <property type="entry name" value="THIAMINE PYROPHOSPHATE ENZYMES"/>
    <property type="match status" value="1"/>
</dbReference>
<evidence type="ECO:0000256" key="1">
    <source>
        <dbReference type="ARBA" id="ARBA00007812"/>
    </source>
</evidence>
<dbReference type="InterPro" id="IPR029061">
    <property type="entry name" value="THDP-binding"/>
</dbReference>
<evidence type="ECO:0000259" key="5">
    <source>
        <dbReference type="Pfam" id="PF02775"/>
    </source>
</evidence>
<dbReference type="Pfam" id="PF02776">
    <property type="entry name" value="TPP_enzyme_N"/>
    <property type="match status" value="1"/>
</dbReference>
<dbReference type="InterPro" id="IPR029035">
    <property type="entry name" value="DHS-like_NAD/FAD-binding_dom"/>
</dbReference>
<dbReference type="InterPro" id="IPR011766">
    <property type="entry name" value="TPP_enzyme_TPP-bd"/>
</dbReference>
<dbReference type="CDD" id="cd07035">
    <property type="entry name" value="TPP_PYR_POX_like"/>
    <property type="match status" value="1"/>
</dbReference>
<dbReference type="Gene3D" id="3.40.50.970">
    <property type="match status" value="2"/>
</dbReference>
<evidence type="ECO:0000256" key="2">
    <source>
        <dbReference type="ARBA" id="ARBA00023052"/>
    </source>
</evidence>
<evidence type="ECO:0000256" key="3">
    <source>
        <dbReference type="RuleBase" id="RU362132"/>
    </source>
</evidence>
<feature type="domain" description="Thiamine pyrophosphate enzyme central" evidence="4">
    <location>
        <begin position="184"/>
        <end position="315"/>
    </location>
</feature>
<comment type="similarity">
    <text evidence="1 3">Belongs to the TPP enzyme family.</text>
</comment>
<dbReference type="GO" id="GO:0009099">
    <property type="term" value="P:L-valine biosynthetic process"/>
    <property type="evidence" value="ECO:0007669"/>
    <property type="project" value="TreeGrafter"/>
</dbReference>
<gene>
    <name evidence="7" type="ORF">EHW97_13565</name>
</gene>
<dbReference type="InterPro" id="IPR045229">
    <property type="entry name" value="TPP_enz"/>
</dbReference>
<dbReference type="SUPFAM" id="SSF52518">
    <property type="entry name" value="Thiamin diphosphate-binding fold (THDP-binding)"/>
    <property type="match status" value="2"/>
</dbReference>
<dbReference type="EMBL" id="RQJX01000021">
    <property type="protein sequence ID" value="RQN02422.1"/>
    <property type="molecule type" value="Genomic_DNA"/>
</dbReference>